<dbReference type="EMBL" id="CP102480">
    <property type="protein sequence ID" value="UUX52118.1"/>
    <property type="molecule type" value="Genomic_DNA"/>
</dbReference>
<reference evidence="3" key="1">
    <citation type="submission" date="2022-08" db="EMBL/GenBank/DDBJ databases">
        <title>Nisaea acidiphila sp. nov., isolated from a marine algal debris and emended description of the genus Nisaea Urios et al. 2008.</title>
        <authorList>
            <person name="Kwon K."/>
        </authorList>
    </citation>
    <scope>NUCLEOTIDE SEQUENCE</scope>
    <source>
        <strain evidence="3">MEBiC11861</strain>
    </source>
</reference>
<evidence type="ECO:0000313" key="3">
    <source>
        <dbReference type="EMBL" id="UUX52118.1"/>
    </source>
</evidence>
<protein>
    <submittedName>
        <fullName evidence="3">RNA-binding protein</fullName>
    </submittedName>
</protein>
<dbReference type="Proteomes" id="UP001060336">
    <property type="component" value="Chromosome"/>
</dbReference>
<dbReference type="AlphaFoldDB" id="A0A9J7AYH1"/>
<keyword evidence="4" id="KW-1185">Reference proteome</keyword>
<dbReference type="PANTHER" id="PTHR34215">
    <property type="entry name" value="BLL0784 PROTEIN"/>
    <property type="match status" value="1"/>
</dbReference>
<organism evidence="3 4">
    <name type="scientific">Nisaea acidiphila</name>
    <dbReference type="NCBI Taxonomy" id="1862145"/>
    <lineage>
        <taxon>Bacteria</taxon>
        <taxon>Pseudomonadati</taxon>
        <taxon>Pseudomonadota</taxon>
        <taxon>Alphaproteobacteria</taxon>
        <taxon>Rhodospirillales</taxon>
        <taxon>Thalassobaculaceae</taxon>
        <taxon>Nisaea</taxon>
    </lineage>
</organism>
<accession>A0A9J7AYH1</accession>
<dbReference type="InterPro" id="IPR029064">
    <property type="entry name" value="Ribosomal_eL30-like_sf"/>
</dbReference>
<dbReference type="KEGG" id="naci:NUH88_10530"/>
<dbReference type="InterPro" id="IPR037465">
    <property type="entry name" value="YlxR"/>
</dbReference>
<dbReference type="NCBIfam" id="NF006622">
    <property type="entry name" value="PRK09190.1"/>
    <property type="match status" value="1"/>
</dbReference>
<dbReference type="InterPro" id="IPR035931">
    <property type="entry name" value="YlxR-like_sf"/>
</dbReference>
<dbReference type="CDD" id="cd00279">
    <property type="entry name" value="YlxR"/>
    <property type="match status" value="1"/>
</dbReference>
<dbReference type="Pfam" id="PF04296">
    <property type="entry name" value="YlxR"/>
    <property type="match status" value="1"/>
</dbReference>
<proteinExistence type="predicted"/>
<dbReference type="SUPFAM" id="SSF55315">
    <property type="entry name" value="L30e-like"/>
    <property type="match status" value="1"/>
</dbReference>
<feature type="domain" description="YlxR" evidence="2">
    <location>
        <begin position="21"/>
        <end position="96"/>
    </location>
</feature>
<name>A0A9J7AYH1_9PROT</name>
<gene>
    <name evidence="3" type="ORF">NUH88_10530</name>
</gene>
<feature type="region of interest" description="Disordered" evidence="1">
    <location>
        <begin position="1"/>
        <end position="26"/>
    </location>
</feature>
<evidence type="ECO:0000256" key="1">
    <source>
        <dbReference type="SAM" id="MobiDB-lite"/>
    </source>
</evidence>
<dbReference type="PANTHER" id="PTHR34215:SF1">
    <property type="entry name" value="YLXR DOMAIN-CONTAINING PROTEIN"/>
    <property type="match status" value="1"/>
</dbReference>
<feature type="compositionally biased region" description="Basic and acidic residues" evidence="1">
    <location>
        <begin position="1"/>
        <end position="23"/>
    </location>
</feature>
<sequence>MTRPRPHERAALEDSSGRGDRRCIATGESGDAENMIRFVIGPDGAVVPDLSEKLPGRGLWVSASRDALAEASRKRAFSRAAKQKVTVRDDLVEAIEAMLVASIQSLIGLARRAGAAIAGHAKVEDALRHHKAILLLEAADGAEEAREKLRRLSDGLPSAALLTRSELGAAFDREQTVHAAILVAGDHSKGLTARLRREFARLAGFRGDISRLGLENNG</sequence>
<dbReference type="SUPFAM" id="SSF64376">
    <property type="entry name" value="YlxR-like"/>
    <property type="match status" value="1"/>
</dbReference>
<dbReference type="Gene3D" id="3.30.1330.30">
    <property type="match status" value="1"/>
</dbReference>
<evidence type="ECO:0000259" key="2">
    <source>
        <dbReference type="Pfam" id="PF04296"/>
    </source>
</evidence>
<dbReference type="InterPro" id="IPR007393">
    <property type="entry name" value="YlxR_dom"/>
</dbReference>
<dbReference type="RefSeq" id="WP_257772002.1">
    <property type="nucleotide sequence ID" value="NZ_CP102480.1"/>
</dbReference>
<dbReference type="Gene3D" id="3.30.1230.10">
    <property type="entry name" value="YlxR-like"/>
    <property type="match status" value="1"/>
</dbReference>
<evidence type="ECO:0000313" key="4">
    <source>
        <dbReference type="Proteomes" id="UP001060336"/>
    </source>
</evidence>